<dbReference type="AlphaFoldDB" id="G7WQL9"/>
<gene>
    <name evidence="3" type="ordered locus">Mhar_2301</name>
</gene>
<dbReference type="InterPro" id="IPR002645">
    <property type="entry name" value="STAS_dom"/>
</dbReference>
<evidence type="ECO:0000313" key="3">
    <source>
        <dbReference type="EMBL" id="AET65653.1"/>
    </source>
</evidence>
<evidence type="ECO:0000313" key="4">
    <source>
        <dbReference type="Proteomes" id="UP000005877"/>
    </source>
</evidence>
<dbReference type="NCBIfam" id="TIGR00377">
    <property type="entry name" value="ant_ant_sig"/>
    <property type="match status" value="1"/>
</dbReference>
<dbReference type="CDD" id="cd07043">
    <property type="entry name" value="STAS_anti-anti-sigma_factors"/>
    <property type="match status" value="1"/>
</dbReference>
<dbReference type="InterPro" id="IPR036513">
    <property type="entry name" value="STAS_dom_sf"/>
</dbReference>
<dbReference type="HOGENOM" id="CLU_115403_9_2_2"/>
<dbReference type="PATRIC" id="fig|1110509.7.peg.2548"/>
<accession>G7WQL9</accession>
<proteinExistence type="inferred from homology"/>
<feature type="domain" description="STAS" evidence="2">
    <location>
        <begin position="3"/>
        <end position="112"/>
    </location>
</feature>
<dbReference type="SUPFAM" id="SSF52091">
    <property type="entry name" value="SpoIIaa-like"/>
    <property type="match status" value="1"/>
</dbReference>
<evidence type="ECO:0000259" key="2">
    <source>
        <dbReference type="PROSITE" id="PS50801"/>
    </source>
</evidence>
<protein>
    <submittedName>
        <fullName evidence="3">Putative anti-sigma factor antagonist</fullName>
    </submittedName>
</protein>
<dbReference type="PANTHER" id="PTHR33495">
    <property type="entry name" value="ANTI-SIGMA FACTOR ANTAGONIST TM_1081-RELATED-RELATED"/>
    <property type="match status" value="1"/>
</dbReference>
<dbReference type="Gene3D" id="3.30.750.24">
    <property type="entry name" value="STAS domain"/>
    <property type="match status" value="1"/>
</dbReference>
<keyword evidence="4" id="KW-1185">Reference proteome</keyword>
<comment type="similarity">
    <text evidence="1">Belongs to the anti-sigma-factor antagonist family.</text>
</comment>
<name>G7WQL9_METH6</name>
<reference evidence="3 4" key="1">
    <citation type="journal article" date="2012" name="PLoS ONE">
        <title>The genome characteristics and predicted function of methyl-group oxidation pathway in the obligate aceticlastic methanogens, Methanosaeta spp.</title>
        <authorList>
            <person name="Zhu J."/>
            <person name="Zheng H."/>
            <person name="Ai G."/>
            <person name="Zhang G."/>
            <person name="Liu D."/>
            <person name="Liu X."/>
            <person name="Dong X."/>
        </authorList>
    </citation>
    <scope>NUCLEOTIDE SEQUENCE [LARGE SCALE GENOMIC DNA]</scope>
    <source>
        <strain evidence="3 4">6Ac</strain>
    </source>
</reference>
<dbReference type="InterPro" id="IPR003658">
    <property type="entry name" value="Anti-sigma_ant"/>
</dbReference>
<dbReference type="PANTHER" id="PTHR33495:SF2">
    <property type="entry name" value="ANTI-SIGMA FACTOR ANTAGONIST TM_1081-RELATED"/>
    <property type="match status" value="1"/>
</dbReference>
<dbReference type="Proteomes" id="UP000005877">
    <property type="component" value="Chromosome"/>
</dbReference>
<evidence type="ECO:0000256" key="1">
    <source>
        <dbReference type="ARBA" id="ARBA00009013"/>
    </source>
</evidence>
<dbReference type="STRING" id="1110509.Mhar_2301"/>
<dbReference type="EMBL" id="CP003117">
    <property type="protein sequence ID" value="AET65653.1"/>
    <property type="molecule type" value="Genomic_DNA"/>
</dbReference>
<dbReference type="RefSeq" id="WP_014587829.1">
    <property type="nucleotide sequence ID" value="NC_017527.1"/>
</dbReference>
<sequence>MKMMLSNRSSGDVEILSPGGRLDARSSEEIRVRMEGLIDGGCRKMVANLSGVDYISSSGLRVMLASLKRLRKEGGDLLLAGLQPYVRETFEIAGFTQLFEIYDREEEAVEEFGRRGRTPR</sequence>
<dbReference type="KEGG" id="mhi:Mhar_2301"/>
<dbReference type="GeneID" id="12511479"/>
<dbReference type="Pfam" id="PF01740">
    <property type="entry name" value="STAS"/>
    <property type="match status" value="1"/>
</dbReference>
<dbReference type="PROSITE" id="PS50801">
    <property type="entry name" value="STAS"/>
    <property type="match status" value="1"/>
</dbReference>
<organism evidence="3 4">
    <name type="scientific">Methanothrix harundinacea (strain 6Ac)</name>
    <name type="common">Methanosaeta harundinacea</name>
    <dbReference type="NCBI Taxonomy" id="1110509"/>
    <lineage>
        <taxon>Archaea</taxon>
        <taxon>Methanobacteriati</taxon>
        <taxon>Methanobacteriota</taxon>
        <taxon>Stenosarchaea group</taxon>
        <taxon>Methanomicrobia</taxon>
        <taxon>Methanotrichales</taxon>
        <taxon>Methanotrichaceae</taxon>
        <taxon>Methanothrix</taxon>
    </lineage>
</organism>
<dbReference type="GO" id="GO:0043856">
    <property type="term" value="F:anti-sigma factor antagonist activity"/>
    <property type="evidence" value="ECO:0007669"/>
    <property type="project" value="InterPro"/>
</dbReference>